<dbReference type="eggNOG" id="COG0280">
    <property type="taxonomic scope" value="Bacteria"/>
</dbReference>
<dbReference type="Pfam" id="PF13443">
    <property type="entry name" value="HTH_26"/>
    <property type="match status" value="1"/>
</dbReference>
<dbReference type="PANTHER" id="PTHR43356:SF2">
    <property type="entry name" value="PHOSPHATE ACETYLTRANSFERASE"/>
    <property type="match status" value="1"/>
</dbReference>
<gene>
    <name evidence="4" type="ordered locus">DEFDS_1240</name>
</gene>
<dbReference type="STRING" id="639282.DEFDS_1240"/>
<dbReference type="eggNOG" id="COG1917">
    <property type="taxonomic scope" value="Bacteria"/>
</dbReference>
<dbReference type="RefSeq" id="WP_013007955.1">
    <property type="nucleotide sequence ID" value="NC_013939.1"/>
</dbReference>
<dbReference type="InterPro" id="IPR014710">
    <property type="entry name" value="RmlC-like_jellyroll"/>
</dbReference>
<dbReference type="PANTHER" id="PTHR43356">
    <property type="entry name" value="PHOSPHATE ACETYLTRANSFERASE"/>
    <property type="match status" value="1"/>
</dbReference>
<sequence length="507" mass="57212">MQRFTNKFINTGDNIKKLLAKKGLDKEEILDLLKIDEEEFNLILNGEVQPSVSQLLKISSFLNVTVSQLLYGTDDYEKKVVKTTPQERVVIKRKEYLVYENLAPKFSNKEVEPFLVDIYKTKAIDIDESVHNGEEFIYLIEGKVKLTIDEKEYILDVGDTIYFDSSLKHKIESLTDKSRIFATIYYGDTMLYKTKGKKMKDLISAAKAIGKQNIVLINPDDSSIEALNKAIIEGLINRAFLVGDNTNLLDKYSNLLSFSNHYDFVHIDNEVSDYYQTCAKKAVELIKEKKADYLMKGNINTAIMLKEILNKEHGIPTGRRISLVSIFELFDREKFILLTDPAINPELFPGGDLELAKDIVNNAIDVAFALGMNEVRVALLDANEIPTEKIPSTILEQKLSKLRWHDNVYVYGPLSYDLALYEEAAKKKGLKDNPVAGNADILVVPHIEAGNFLYKSWAMTMGADVANIVVGAKSPIVITSRSDSDMVKFLTICANAIYAHHLKNTVM</sequence>
<dbReference type="InterPro" id="IPR002505">
    <property type="entry name" value="PTA_PTB"/>
</dbReference>
<dbReference type="HOGENOM" id="CLU_541587_0_0_0"/>
<proteinExistence type="predicted"/>
<evidence type="ECO:0000313" key="4">
    <source>
        <dbReference type="EMBL" id="BAI80708.1"/>
    </source>
</evidence>
<dbReference type="Pfam" id="PF07883">
    <property type="entry name" value="Cupin_2"/>
    <property type="match status" value="1"/>
</dbReference>
<dbReference type="OrthoDB" id="9805356at2"/>
<organism evidence="4 5">
    <name type="scientific">Deferribacter desulfuricans (strain DSM 14783 / JCM 11476 / NBRC 101012 / SSM1)</name>
    <dbReference type="NCBI Taxonomy" id="639282"/>
    <lineage>
        <taxon>Bacteria</taxon>
        <taxon>Pseudomonadati</taxon>
        <taxon>Deferribacterota</taxon>
        <taxon>Deferribacteres</taxon>
        <taxon>Deferribacterales</taxon>
        <taxon>Deferribacteraceae</taxon>
        <taxon>Deferribacter</taxon>
    </lineage>
</organism>
<dbReference type="Pfam" id="PF01515">
    <property type="entry name" value="PTA_PTB"/>
    <property type="match status" value="1"/>
</dbReference>
<keyword evidence="1 4" id="KW-0808">Transferase</keyword>
<dbReference type="GO" id="GO:0003677">
    <property type="term" value="F:DNA binding"/>
    <property type="evidence" value="ECO:0007669"/>
    <property type="project" value="InterPro"/>
</dbReference>
<dbReference type="InterPro" id="IPR001387">
    <property type="entry name" value="Cro/C1-type_HTH"/>
</dbReference>
<dbReference type="Gene3D" id="2.60.120.10">
    <property type="entry name" value="Jelly Rolls"/>
    <property type="match status" value="1"/>
</dbReference>
<dbReference type="InterPro" id="IPR013096">
    <property type="entry name" value="Cupin_2"/>
</dbReference>
<dbReference type="PROSITE" id="PS50943">
    <property type="entry name" value="HTH_CROC1"/>
    <property type="match status" value="1"/>
</dbReference>
<dbReference type="EMBL" id="AP011529">
    <property type="protein sequence ID" value="BAI80708.1"/>
    <property type="molecule type" value="Genomic_DNA"/>
</dbReference>
<dbReference type="CDD" id="cd00093">
    <property type="entry name" value="HTH_XRE"/>
    <property type="match status" value="1"/>
</dbReference>
<reference evidence="4 5" key="1">
    <citation type="journal article" date="2010" name="DNA Res.">
        <title>Bacterial lifestyle in a deep-sea hydrothermal vent chimney revealed by the genome sequence of the thermophilic bacterium Deferribacter desulfuricans SSM1.</title>
        <authorList>
            <person name="Takaki Y."/>
            <person name="Shimamura S."/>
            <person name="Nakagawa S."/>
            <person name="Fukuhara Y."/>
            <person name="Horikawa H."/>
            <person name="Ankai A."/>
            <person name="Harada T."/>
            <person name="Hosoyama A."/>
            <person name="Oguchi A."/>
            <person name="Fukui S."/>
            <person name="Fujita N."/>
            <person name="Takami H."/>
            <person name="Takai K."/>
        </authorList>
    </citation>
    <scope>NUCLEOTIDE SEQUENCE [LARGE SCALE GENOMIC DNA]</scope>
    <source>
        <strain evidence="5">DSM 14783 / JCM 11476 / NBRC 101012 / SSM1</strain>
    </source>
</reference>
<evidence type="ECO:0000256" key="1">
    <source>
        <dbReference type="ARBA" id="ARBA00022679"/>
    </source>
</evidence>
<protein>
    <submittedName>
        <fullName evidence="4">Phosphate butyryltransferase</fullName>
        <ecNumber evidence="4">2.3.1.19</ecNumber>
    </submittedName>
</protein>
<dbReference type="SMART" id="SM00530">
    <property type="entry name" value="HTH_XRE"/>
    <property type="match status" value="1"/>
</dbReference>
<dbReference type="SUPFAM" id="SSF53659">
    <property type="entry name" value="Isocitrate/Isopropylmalate dehydrogenase-like"/>
    <property type="match status" value="1"/>
</dbReference>
<dbReference type="CDD" id="cd02209">
    <property type="entry name" value="cupin_XRE_C"/>
    <property type="match status" value="1"/>
</dbReference>
<dbReference type="EC" id="2.3.1.19" evidence="4"/>
<keyword evidence="2 4" id="KW-0012">Acyltransferase</keyword>
<evidence type="ECO:0000313" key="5">
    <source>
        <dbReference type="Proteomes" id="UP000001520"/>
    </source>
</evidence>
<dbReference type="eggNOG" id="COG1476">
    <property type="taxonomic scope" value="Bacteria"/>
</dbReference>
<evidence type="ECO:0000256" key="2">
    <source>
        <dbReference type="ARBA" id="ARBA00023315"/>
    </source>
</evidence>
<feature type="domain" description="HTH cro/C1-type" evidence="3">
    <location>
        <begin position="15"/>
        <end position="69"/>
    </location>
</feature>
<name>D3PDN5_DEFDS</name>
<keyword evidence="5" id="KW-1185">Reference proteome</keyword>
<dbReference type="Gene3D" id="3.40.718.10">
    <property type="entry name" value="Isopropylmalate Dehydrogenase"/>
    <property type="match status" value="1"/>
</dbReference>
<dbReference type="KEGG" id="ddf:DEFDS_1240"/>
<dbReference type="InterPro" id="IPR010982">
    <property type="entry name" value="Lambda_DNA-bd_dom_sf"/>
</dbReference>
<evidence type="ECO:0000259" key="3">
    <source>
        <dbReference type="PROSITE" id="PS50943"/>
    </source>
</evidence>
<dbReference type="GO" id="GO:0050182">
    <property type="term" value="F:phosphate butyryltransferase activity"/>
    <property type="evidence" value="ECO:0007669"/>
    <property type="project" value="UniProtKB-EC"/>
</dbReference>
<dbReference type="SUPFAM" id="SSF47413">
    <property type="entry name" value="lambda repressor-like DNA-binding domains"/>
    <property type="match status" value="1"/>
</dbReference>
<dbReference type="SUPFAM" id="SSF51182">
    <property type="entry name" value="RmlC-like cupins"/>
    <property type="match status" value="1"/>
</dbReference>
<dbReference type="Proteomes" id="UP000001520">
    <property type="component" value="Chromosome"/>
</dbReference>
<dbReference type="InterPro" id="IPR050500">
    <property type="entry name" value="Phos_Acetyltrans/Butyryltrans"/>
</dbReference>
<dbReference type="Gene3D" id="1.10.260.40">
    <property type="entry name" value="lambda repressor-like DNA-binding domains"/>
    <property type="match status" value="1"/>
</dbReference>
<accession>D3PDN5</accession>
<dbReference type="InterPro" id="IPR011051">
    <property type="entry name" value="RmlC_Cupin_sf"/>
</dbReference>
<dbReference type="AlphaFoldDB" id="D3PDN5"/>